<organism evidence="2 3">
    <name type="scientific">Adonisia turfae CCMR0081</name>
    <dbReference type="NCBI Taxonomy" id="2292702"/>
    <lineage>
        <taxon>Bacteria</taxon>
        <taxon>Bacillati</taxon>
        <taxon>Cyanobacteriota</taxon>
        <taxon>Adonisia</taxon>
        <taxon>Adonisia turfae</taxon>
    </lineage>
</organism>
<dbReference type="Proteomes" id="UP000481033">
    <property type="component" value="Unassembled WGS sequence"/>
</dbReference>
<gene>
    <name evidence="2" type="ORF">DXZ20_30270</name>
</gene>
<accession>A0A6M0RVN5</accession>
<evidence type="ECO:0000313" key="3">
    <source>
        <dbReference type="Proteomes" id="UP000481033"/>
    </source>
</evidence>
<sequence length="571" mass="63799">MTDTVDLVLQITEPSVTLDSYATTALEKTRLYYQDKDDNLASSDQAKTYLATEGMLGTISVITERLNKSGLDNVLRLLLSEPIIYATLLRKSIYVGDITYYDSTISSGDGIDKDDTEGIYNSVLRHVSDIPKRYFLARMIALVLDDKHIQVQAGDKRWEQLEDLLLEQGLPITVGKVEPAVNELLSTIYTEGDIPHYVEQFVENLETKEANGESTILPSSVFTTAIKQGMTDYLVKLGVQITSESDFTNGVYNEYFFLAYNEALKIANVAEDPIDTARIKGGETTWDFSVDTFESIEEQGVSPDNILAAGALDYIYCIGERMHVFDVANALVLRWAGGVLDVPDGTTAAALYRYHKLRSERSTPQERAMLYRRVLNRGGGQLLSNMVANEDFPRLWHQLMSEVAEYIRKAEGSYSAESWVSKAPIYQATKNLQYNLSETMTGMAHLQVTEDYAHLQEALDIIKADYVLTSYGGRRESIWTVVEQVAKEDLGIMVSSAPIRTSAVEGNKVFQWISNFNEGSVQDSSFQSFLSSAEAWIIAQASMEEDDGSFGRDGDGMDDMDGMDDDFDDWD</sequence>
<comment type="caution">
    <text evidence="2">The sequence shown here is derived from an EMBL/GenBank/DDBJ whole genome shotgun (WGS) entry which is preliminary data.</text>
</comment>
<name>A0A6M0RVN5_9CYAN</name>
<evidence type="ECO:0000313" key="2">
    <source>
        <dbReference type="EMBL" id="NEZ59853.1"/>
    </source>
</evidence>
<keyword evidence="3" id="KW-1185">Reference proteome</keyword>
<evidence type="ECO:0000256" key="1">
    <source>
        <dbReference type="SAM" id="MobiDB-lite"/>
    </source>
</evidence>
<reference evidence="2 3" key="1">
    <citation type="journal article" date="2020" name="Microb. Ecol.">
        <title>Ecogenomics of the Marine Benthic Filamentous Cyanobacterium Adonisia.</title>
        <authorList>
            <person name="Walter J.M."/>
            <person name="Coutinho F.H."/>
            <person name="Leomil L."/>
            <person name="Hargreaves P.I."/>
            <person name="Campeao M.E."/>
            <person name="Vieira V.V."/>
            <person name="Silva B.S."/>
            <person name="Fistarol G.O."/>
            <person name="Salomon P.S."/>
            <person name="Sawabe T."/>
            <person name="Mino S."/>
            <person name="Hosokawa M."/>
            <person name="Miyashita H."/>
            <person name="Maruyama F."/>
            <person name="van Verk M.C."/>
            <person name="Dutilh B.E."/>
            <person name="Thompson C.C."/>
            <person name="Thompson F.L."/>
        </authorList>
    </citation>
    <scope>NUCLEOTIDE SEQUENCE [LARGE SCALE GENOMIC DNA]</scope>
    <source>
        <strain evidence="2 3">CCMR0081</strain>
    </source>
</reference>
<feature type="region of interest" description="Disordered" evidence="1">
    <location>
        <begin position="546"/>
        <end position="571"/>
    </location>
</feature>
<feature type="compositionally biased region" description="Acidic residues" evidence="1">
    <location>
        <begin position="556"/>
        <end position="571"/>
    </location>
</feature>
<dbReference type="RefSeq" id="WP_163665620.1">
    <property type="nucleotide sequence ID" value="NZ_QXHD01000004.1"/>
</dbReference>
<protein>
    <submittedName>
        <fullName evidence="2">Uncharacterized protein</fullName>
    </submittedName>
</protein>
<proteinExistence type="predicted"/>
<dbReference type="AlphaFoldDB" id="A0A6M0RVN5"/>
<dbReference type="EMBL" id="QXHD01000004">
    <property type="protein sequence ID" value="NEZ59853.1"/>
    <property type="molecule type" value="Genomic_DNA"/>
</dbReference>